<evidence type="ECO:0000256" key="1">
    <source>
        <dbReference type="SAM" id="MobiDB-lite"/>
    </source>
</evidence>
<organism evidence="2 3">
    <name type="scientific">Pristionchus entomophagus</name>
    <dbReference type="NCBI Taxonomy" id="358040"/>
    <lineage>
        <taxon>Eukaryota</taxon>
        <taxon>Metazoa</taxon>
        <taxon>Ecdysozoa</taxon>
        <taxon>Nematoda</taxon>
        <taxon>Chromadorea</taxon>
        <taxon>Rhabditida</taxon>
        <taxon>Rhabditina</taxon>
        <taxon>Diplogasteromorpha</taxon>
        <taxon>Diplogasteroidea</taxon>
        <taxon>Neodiplogasteridae</taxon>
        <taxon>Pristionchus</taxon>
    </lineage>
</organism>
<name>A0AAV5SLB2_9BILA</name>
<dbReference type="AlphaFoldDB" id="A0AAV5SLB2"/>
<dbReference type="EMBL" id="BTSX01000001">
    <property type="protein sequence ID" value="GMS80925.1"/>
    <property type="molecule type" value="Genomic_DNA"/>
</dbReference>
<comment type="caution">
    <text evidence="2">The sequence shown here is derived from an EMBL/GenBank/DDBJ whole genome shotgun (WGS) entry which is preliminary data.</text>
</comment>
<reference evidence="2" key="1">
    <citation type="submission" date="2023-10" db="EMBL/GenBank/DDBJ databases">
        <title>Genome assembly of Pristionchus species.</title>
        <authorList>
            <person name="Yoshida K."/>
            <person name="Sommer R.J."/>
        </authorList>
    </citation>
    <scope>NUCLEOTIDE SEQUENCE</scope>
    <source>
        <strain evidence="2">RS0144</strain>
    </source>
</reference>
<dbReference type="Proteomes" id="UP001432027">
    <property type="component" value="Unassembled WGS sequence"/>
</dbReference>
<keyword evidence="3" id="KW-1185">Reference proteome</keyword>
<protein>
    <recommendedName>
        <fullName evidence="4">50S ribosomal protein L15</fullName>
    </recommendedName>
</protein>
<sequence length="71" mass="7686">MSSIDLSLDDIIARNRLNKKTLGQKSFKKGKISGRKIGGGLKKRTNASKNGGAFTKAVPTLNGRHDKFLNS</sequence>
<feature type="region of interest" description="Disordered" evidence="1">
    <location>
        <begin position="33"/>
        <end position="59"/>
    </location>
</feature>
<evidence type="ECO:0000313" key="3">
    <source>
        <dbReference type="Proteomes" id="UP001432027"/>
    </source>
</evidence>
<feature type="non-terminal residue" evidence="2">
    <location>
        <position position="71"/>
    </location>
</feature>
<gene>
    <name evidence="2" type="ORF">PENTCL1PPCAC_3100</name>
</gene>
<evidence type="ECO:0008006" key="4">
    <source>
        <dbReference type="Google" id="ProtNLM"/>
    </source>
</evidence>
<evidence type="ECO:0000313" key="2">
    <source>
        <dbReference type="EMBL" id="GMS80925.1"/>
    </source>
</evidence>
<proteinExistence type="predicted"/>
<accession>A0AAV5SLB2</accession>